<gene>
    <name evidence="1" type="ORF">A3D54_02145</name>
</gene>
<dbReference type="Proteomes" id="UP000177691">
    <property type="component" value="Unassembled WGS sequence"/>
</dbReference>
<dbReference type="AlphaFoldDB" id="A0A1F5RZA4"/>
<dbReference type="EMBL" id="MFFU01000012">
    <property type="protein sequence ID" value="OGF19533.1"/>
    <property type="molecule type" value="Genomic_DNA"/>
</dbReference>
<organism evidence="1 2">
    <name type="scientific">Candidatus Falkowbacteria bacterium RIFCSPHIGHO2_02_FULL_45_15</name>
    <dbReference type="NCBI Taxonomy" id="1797987"/>
    <lineage>
        <taxon>Bacteria</taxon>
        <taxon>Candidatus Falkowiibacteriota</taxon>
    </lineage>
</organism>
<evidence type="ECO:0000313" key="1">
    <source>
        <dbReference type="EMBL" id="OGF19533.1"/>
    </source>
</evidence>
<sequence length="185" mass="21312">MATIWEVKVIIQTEYKDTGEEKFEFMMGKGEGVLNEEEVVNELVKKIRYVANLVQKGIRLFWIQRNSIDEGNVILGYDYNVHSQQVFKFICFDTWAESVGEKLLIIAGPITCYKDHEYLYTAILNTLKSQITKLSRYDFTNYKMIGAGAVESNMVVSWSSVSFKIFTPESLRPEIVQALDLNKNL</sequence>
<evidence type="ECO:0000313" key="2">
    <source>
        <dbReference type="Proteomes" id="UP000177691"/>
    </source>
</evidence>
<protein>
    <submittedName>
        <fullName evidence="1">Uncharacterized protein</fullName>
    </submittedName>
</protein>
<proteinExistence type="predicted"/>
<comment type="caution">
    <text evidence="1">The sequence shown here is derived from an EMBL/GenBank/DDBJ whole genome shotgun (WGS) entry which is preliminary data.</text>
</comment>
<accession>A0A1F5RZA4</accession>
<reference evidence="1 2" key="1">
    <citation type="journal article" date="2016" name="Nat. Commun.">
        <title>Thousands of microbial genomes shed light on interconnected biogeochemical processes in an aquifer system.</title>
        <authorList>
            <person name="Anantharaman K."/>
            <person name="Brown C.T."/>
            <person name="Hug L.A."/>
            <person name="Sharon I."/>
            <person name="Castelle C.J."/>
            <person name="Probst A.J."/>
            <person name="Thomas B.C."/>
            <person name="Singh A."/>
            <person name="Wilkins M.J."/>
            <person name="Karaoz U."/>
            <person name="Brodie E.L."/>
            <person name="Williams K.H."/>
            <person name="Hubbard S.S."/>
            <person name="Banfield J.F."/>
        </authorList>
    </citation>
    <scope>NUCLEOTIDE SEQUENCE [LARGE SCALE GENOMIC DNA]</scope>
</reference>
<name>A0A1F5RZA4_9BACT</name>